<dbReference type="InterPro" id="IPR037401">
    <property type="entry name" value="SnoaL-like"/>
</dbReference>
<proteinExistence type="predicted"/>
<dbReference type="AlphaFoldDB" id="A0A6B3C6X7"/>
<name>A0A6B3C6X7_9ACTN</name>
<gene>
    <name evidence="2" type="ORF">G3I71_43995</name>
</gene>
<evidence type="ECO:0000259" key="1">
    <source>
        <dbReference type="Pfam" id="PF13577"/>
    </source>
</evidence>
<feature type="domain" description="SnoaL-like" evidence="1">
    <location>
        <begin position="16"/>
        <end position="129"/>
    </location>
</feature>
<organism evidence="2">
    <name type="scientific">Streptomyces sp. SID12501</name>
    <dbReference type="NCBI Taxonomy" id="2706042"/>
    <lineage>
        <taxon>Bacteria</taxon>
        <taxon>Bacillati</taxon>
        <taxon>Actinomycetota</taxon>
        <taxon>Actinomycetes</taxon>
        <taxon>Kitasatosporales</taxon>
        <taxon>Streptomycetaceae</taxon>
        <taxon>Streptomyces</taxon>
    </lineage>
</organism>
<protein>
    <submittedName>
        <fullName evidence="2">Nuclear transport factor 2 family protein</fullName>
    </submittedName>
</protein>
<evidence type="ECO:0000313" key="2">
    <source>
        <dbReference type="EMBL" id="NEC92565.1"/>
    </source>
</evidence>
<dbReference type="Gene3D" id="3.10.450.50">
    <property type="match status" value="1"/>
</dbReference>
<dbReference type="SUPFAM" id="SSF54427">
    <property type="entry name" value="NTF2-like"/>
    <property type="match status" value="1"/>
</dbReference>
<reference evidence="2" key="1">
    <citation type="submission" date="2020-01" db="EMBL/GenBank/DDBJ databases">
        <title>Insect and environment-associated Actinomycetes.</title>
        <authorList>
            <person name="Currrie C."/>
            <person name="Chevrette M."/>
            <person name="Carlson C."/>
            <person name="Stubbendieck R."/>
            <person name="Wendt-Pienkowski E."/>
        </authorList>
    </citation>
    <scope>NUCLEOTIDE SEQUENCE</scope>
    <source>
        <strain evidence="2">SID12501</strain>
    </source>
</reference>
<dbReference type="CDD" id="cd00531">
    <property type="entry name" value="NTF2_like"/>
    <property type="match status" value="1"/>
</dbReference>
<dbReference type="RefSeq" id="WP_164324335.1">
    <property type="nucleotide sequence ID" value="NZ_JAAGLU010000079.1"/>
</dbReference>
<dbReference type="InterPro" id="IPR032710">
    <property type="entry name" value="NTF2-like_dom_sf"/>
</dbReference>
<comment type="caution">
    <text evidence="2">The sequence shown here is derived from an EMBL/GenBank/DDBJ whole genome shotgun (WGS) entry which is preliminary data.</text>
</comment>
<dbReference type="EMBL" id="JAAGLU010000079">
    <property type="protein sequence ID" value="NEC92565.1"/>
    <property type="molecule type" value="Genomic_DNA"/>
</dbReference>
<accession>A0A6B3C6X7</accession>
<dbReference type="Pfam" id="PF13577">
    <property type="entry name" value="SnoaL_4"/>
    <property type="match status" value="1"/>
</dbReference>
<sequence length="135" mass="14559">MSTTSADAEASVTVGVHTAIAAYAQALDTNRPADLAELFVPDGVAEIAGIATFEGRDAIREGFGAFAPTQPQLHMVANTVVTSYTEEEATAVSNLAFFQRGESGWAVQLVGRYDDTLRHHEGAWKFQRRVTTFLP</sequence>